<reference evidence="1 2" key="1">
    <citation type="submission" date="2016-02" db="EMBL/GenBank/DDBJ databases">
        <authorList>
            <person name="Wen L."/>
            <person name="He K."/>
            <person name="Yang H."/>
        </authorList>
    </citation>
    <scope>NUCLEOTIDE SEQUENCE [LARGE SCALE GENOMIC DNA]</scope>
    <source>
        <strain evidence="1">ShG14-8</strain>
    </source>
</reference>
<sequence length="236" mass="26385">MSVNFNALVDAATRPYARAGRYAYHFVRGKLRRDPVFRAILKNGWLPDEGRLIDLGCGLGLLSALLAEAQKQHQAGNWAPDWSTPPRNLEFQGIELQGWKVQAARQAFGDNSPICHGDIRTAELPDCSAAIILDVLLYLNNAEQREILQRIVRTLQPGGTLLLREGNAAGGLRHFVTSTAEHICCLWRGQGWQDLHYRTETQWIALLEELGFSVDSLPMNQGTPFSNILFHATRIT</sequence>
<dbReference type="AlphaFoldDB" id="A0A139BWG3"/>
<accession>A0A139BWG3</accession>
<dbReference type="InterPro" id="IPR029063">
    <property type="entry name" value="SAM-dependent_MTases_sf"/>
</dbReference>
<proteinExistence type="predicted"/>
<dbReference type="SUPFAM" id="SSF53335">
    <property type="entry name" value="S-adenosyl-L-methionine-dependent methyltransferases"/>
    <property type="match status" value="1"/>
</dbReference>
<organism evidence="1 2">
    <name type="scientific">Candidatus Gallionella acididurans</name>
    <dbReference type="NCBI Taxonomy" id="1796491"/>
    <lineage>
        <taxon>Bacteria</taxon>
        <taxon>Pseudomonadati</taxon>
        <taxon>Pseudomonadota</taxon>
        <taxon>Betaproteobacteria</taxon>
        <taxon>Nitrosomonadales</taxon>
        <taxon>Gallionellaceae</taxon>
        <taxon>Gallionella</taxon>
    </lineage>
</organism>
<keyword evidence="1" id="KW-0489">Methyltransferase</keyword>
<keyword evidence="1" id="KW-0808">Transferase</keyword>
<evidence type="ECO:0000313" key="2">
    <source>
        <dbReference type="Proteomes" id="UP000070578"/>
    </source>
</evidence>
<dbReference type="GO" id="GO:0032259">
    <property type="term" value="P:methylation"/>
    <property type="evidence" value="ECO:0007669"/>
    <property type="project" value="UniProtKB-KW"/>
</dbReference>
<dbReference type="Pfam" id="PF13489">
    <property type="entry name" value="Methyltransf_23"/>
    <property type="match status" value="1"/>
</dbReference>
<evidence type="ECO:0000313" key="1">
    <source>
        <dbReference type="EMBL" id="KXS33329.1"/>
    </source>
</evidence>
<gene>
    <name evidence="1" type="ORF">AWT59_0491</name>
</gene>
<dbReference type="Gene3D" id="3.40.50.150">
    <property type="entry name" value="Vaccinia Virus protein VP39"/>
    <property type="match status" value="1"/>
</dbReference>
<dbReference type="EMBL" id="LSLI01000007">
    <property type="protein sequence ID" value="KXS33329.1"/>
    <property type="molecule type" value="Genomic_DNA"/>
</dbReference>
<name>A0A139BWG3_9PROT</name>
<comment type="caution">
    <text evidence="1">The sequence shown here is derived from an EMBL/GenBank/DDBJ whole genome shotgun (WGS) entry which is preliminary data.</text>
</comment>
<dbReference type="Proteomes" id="UP000070578">
    <property type="component" value="Unassembled WGS sequence"/>
</dbReference>
<reference evidence="1 2" key="2">
    <citation type="submission" date="2016-03" db="EMBL/GenBank/DDBJ databases">
        <title>New uncultured bacterium of the family Gallionellaceae from acid mine drainage: description and reconstruction of genome based on metagenomic analysis of microbial community.</title>
        <authorList>
            <person name="Kadnikov V."/>
            <person name="Ivasenko D."/>
            <person name="Beletsky A."/>
            <person name="Mardanov A."/>
            <person name="Danilova E."/>
            <person name="Pimenov N."/>
            <person name="Karnachuk O."/>
            <person name="Ravin N."/>
        </authorList>
    </citation>
    <scope>NUCLEOTIDE SEQUENCE [LARGE SCALE GENOMIC DNA]</scope>
    <source>
        <strain evidence="1">ShG14-8</strain>
    </source>
</reference>
<dbReference type="GO" id="GO:0008168">
    <property type="term" value="F:methyltransferase activity"/>
    <property type="evidence" value="ECO:0007669"/>
    <property type="project" value="UniProtKB-KW"/>
</dbReference>
<protein>
    <submittedName>
        <fullName evidence="1">Methyltransferase type 11</fullName>
    </submittedName>
</protein>